<organism evidence="1">
    <name type="scientific">Streptomyces sp. R11</name>
    <dbReference type="NCBI Taxonomy" id="3238625"/>
    <lineage>
        <taxon>Bacteria</taxon>
        <taxon>Bacillati</taxon>
        <taxon>Actinomycetota</taxon>
        <taxon>Actinomycetes</taxon>
        <taxon>Kitasatosporales</taxon>
        <taxon>Streptomycetaceae</taxon>
        <taxon>Streptomyces</taxon>
    </lineage>
</organism>
<name>A0AB39NF14_9ACTN</name>
<dbReference type="AlphaFoldDB" id="A0AB39NF14"/>
<proteinExistence type="predicted"/>
<sequence length="92" mass="10008">MTIGAGVVGEVADPVGIQLGGQLKAAASEQQPAPVRVVLVKASEGVQLDRFQREYQRLLRVRAGQDRRLDLPPVTTHENPAFRLNSSCQSRC</sequence>
<reference evidence="1" key="1">
    <citation type="submission" date="2024-07" db="EMBL/GenBank/DDBJ databases">
        <authorList>
            <person name="Yu S.T."/>
        </authorList>
    </citation>
    <scope>NUCLEOTIDE SEQUENCE</scope>
    <source>
        <strain evidence="1">R11</strain>
    </source>
</reference>
<protein>
    <submittedName>
        <fullName evidence="1">Uncharacterized protein</fullName>
    </submittedName>
</protein>
<accession>A0AB39NF14</accession>
<gene>
    <name evidence="1" type="ORF">AB5J55_41940</name>
</gene>
<dbReference type="EMBL" id="CP163432">
    <property type="protein sequence ID" value="XDQ15724.1"/>
    <property type="molecule type" value="Genomic_DNA"/>
</dbReference>
<evidence type="ECO:0000313" key="1">
    <source>
        <dbReference type="EMBL" id="XDQ15724.1"/>
    </source>
</evidence>
<dbReference type="RefSeq" id="WP_369275651.1">
    <property type="nucleotide sequence ID" value="NZ_CP163432.1"/>
</dbReference>